<keyword evidence="2" id="KW-0732">Signal</keyword>
<keyword evidence="4" id="KW-1185">Reference proteome</keyword>
<name>A0ABM8XTY1_9BURK</name>
<evidence type="ECO:0000256" key="1">
    <source>
        <dbReference type="SAM" id="Phobius"/>
    </source>
</evidence>
<evidence type="ECO:0008006" key="5">
    <source>
        <dbReference type="Google" id="ProtNLM"/>
    </source>
</evidence>
<keyword evidence="1" id="KW-0472">Membrane</keyword>
<sequence length="212" mass="23420">MMNRNHRRTFLALSAVALLSTSGCATQALMKEANKQEYREYQETISQVLLTADGKKLVILGPTYHYIFDTPDGFAALLDSPLHPRLAATFSLFRVNVDADVEGRFGLVLNNPSDDERQAASDLGFKGPQTGVKRYFDLRGKRYAAGNFSMPASAKTLNQSYRIDVREALPKGGRQALVLMTPVTMAVDGVLVILSIPLMPIVFTMIATKAWY</sequence>
<evidence type="ECO:0000313" key="4">
    <source>
        <dbReference type="Proteomes" id="UP000727654"/>
    </source>
</evidence>
<reference evidence="3 4" key="1">
    <citation type="submission" date="2021-08" db="EMBL/GenBank/DDBJ databases">
        <authorList>
            <person name="Peeters C."/>
        </authorList>
    </citation>
    <scope>NUCLEOTIDE SEQUENCE [LARGE SCALE GENOMIC DNA]</scope>
    <source>
        <strain evidence="3 4">LMG 23992</strain>
    </source>
</reference>
<gene>
    <name evidence="3" type="ORF">LMG23992_05091</name>
</gene>
<dbReference type="RefSeq" id="WP_224082537.1">
    <property type="nucleotide sequence ID" value="NZ_CAJZAI010000021.1"/>
</dbReference>
<evidence type="ECO:0000313" key="3">
    <source>
        <dbReference type="EMBL" id="CAG9183812.1"/>
    </source>
</evidence>
<proteinExistence type="predicted"/>
<comment type="caution">
    <text evidence="3">The sequence shown here is derived from an EMBL/GenBank/DDBJ whole genome shotgun (WGS) entry which is preliminary data.</text>
</comment>
<dbReference type="EMBL" id="CAJZAI010000021">
    <property type="protein sequence ID" value="CAG9183812.1"/>
    <property type="molecule type" value="Genomic_DNA"/>
</dbReference>
<feature type="chain" id="PRO_5045982236" description="5-formyltetrahydrofolate cyclo-ligase" evidence="2">
    <location>
        <begin position="26"/>
        <end position="212"/>
    </location>
</feature>
<feature type="signal peptide" evidence="2">
    <location>
        <begin position="1"/>
        <end position="25"/>
    </location>
</feature>
<keyword evidence="1" id="KW-1133">Transmembrane helix</keyword>
<evidence type="ECO:0000256" key="2">
    <source>
        <dbReference type="SAM" id="SignalP"/>
    </source>
</evidence>
<protein>
    <recommendedName>
        <fullName evidence="5">5-formyltetrahydrofolate cyclo-ligase</fullName>
    </recommendedName>
</protein>
<feature type="transmembrane region" description="Helical" evidence="1">
    <location>
        <begin position="189"/>
        <end position="208"/>
    </location>
</feature>
<keyword evidence="1" id="KW-0812">Transmembrane</keyword>
<dbReference type="Proteomes" id="UP000727654">
    <property type="component" value="Unassembled WGS sequence"/>
</dbReference>
<organism evidence="3 4">
    <name type="scientific">Cupriavidus laharis</name>
    <dbReference type="NCBI Taxonomy" id="151654"/>
    <lineage>
        <taxon>Bacteria</taxon>
        <taxon>Pseudomonadati</taxon>
        <taxon>Pseudomonadota</taxon>
        <taxon>Betaproteobacteria</taxon>
        <taxon>Burkholderiales</taxon>
        <taxon>Burkholderiaceae</taxon>
        <taxon>Cupriavidus</taxon>
    </lineage>
</organism>
<dbReference type="PROSITE" id="PS51257">
    <property type="entry name" value="PROKAR_LIPOPROTEIN"/>
    <property type="match status" value="1"/>
</dbReference>
<accession>A0ABM8XTY1</accession>